<evidence type="ECO:0000313" key="10">
    <source>
        <dbReference type="EMBL" id="BAP58523.1"/>
    </source>
</evidence>
<dbReference type="GO" id="GO:0004733">
    <property type="term" value="F:pyridoxamine phosphate oxidase activity"/>
    <property type="evidence" value="ECO:0007669"/>
    <property type="project" value="UniProtKB-UniRule"/>
</dbReference>
<dbReference type="GO" id="GO:0010181">
    <property type="term" value="F:FMN binding"/>
    <property type="evidence" value="ECO:0007669"/>
    <property type="project" value="UniProtKB-UniRule"/>
</dbReference>
<evidence type="ECO:0000256" key="5">
    <source>
        <dbReference type="ARBA" id="ARBA00023096"/>
    </source>
</evidence>
<dbReference type="HOGENOM" id="CLU_032263_2_2_6"/>
<comment type="caution">
    <text evidence="6">Lacks conserved residue(s) required for the propagation of feature annotation.</text>
</comment>
<comment type="similarity">
    <text evidence="1 6">Belongs to the pyridoxamine 5'-phosphate oxidase family.</text>
</comment>
<evidence type="ECO:0000256" key="6">
    <source>
        <dbReference type="HAMAP-Rule" id="MF_01629"/>
    </source>
</evidence>
<evidence type="ECO:0000256" key="3">
    <source>
        <dbReference type="ARBA" id="ARBA00022643"/>
    </source>
</evidence>
<feature type="domain" description="Pyridoxamine 5'-phosphate oxidase N-terminal" evidence="8">
    <location>
        <begin position="39"/>
        <end position="164"/>
    </location>
</feature>
<dbReference type="Gene3D" id="2.30.110.10">
    <property type="entry name" value="Electron Transport, Fmn-binding Protein, Chain A"/>
    <property type="match status" value="1"/>
</dbReference>
<evidence type="ECO:0000259" key="8">
    <source>
        <dbReference type="Pfam" id="PF01243"/>
    </source>
</evidence>
<dbReference type="InterPro" id="IPR000659">
    <property type="entry name" value="Pyridox_Oxase"/>
</dbReference>
<dbReference type="InterPro" id="IPR011576">
    <property type="entry name" value="Pyridox_Oxase_N"/>
</dbReference>
<feature type="binding site" evidence="6 7">
    <location>
        <position position="88"/>
    </location>
    <ligand>
        <name>FMN</name>
        <dbReference type="ChEBI" id="CHEBI:58210"/>
    </ligand>
</feature>
<feature type="binding site" evidence="6 7">
    <location>
        <begin position="67"/>
        <end position="72"/>
    </location>
    <ligand>
        <name>FMN</name>
        <dbReference type="ChEBI" id="CHEBI:58210"/>
    </ligand>
</feature>
<comment type="function">
    <text evidence="6">Catalyzes the oxidation of either pyridoxine 5'-phosphate (PNP) or pyridoxamine 5'-phosphate (PMP) into pyridoxal 5'-phosphate (PLP).</text>
</comment>
<dbReference type="NCBIfam" id="TIGR00558">
    <property type="entry name" value="pdxH"/>
    <property type="match status" value="1"/>
</dbReference>
<feature type="binding site" evidence="6">
    <location>
        <position position="129"/>
    </location>
    <ligand>
        <name>substrate</name>
    </ligand>
</feature>
<dbReference type="STRING" id="1410383.TGUWTKB_2790"/>
<keyword evidence="11" id="KW-1185">Reference proteome</keyword>
<dbReference type="KEGG" id="sbw:TGUWTKB_2790"/>
<feature type="binding site" evidence="6 7">
    <location>
        <position position="111"/>
    </location>
    <ligand>
        <name>FMN</name>
        <dbReference type="ChEBI" id="CHEBI:58210"/>
    </ligand>
</feature>
<dbReference type="Pfam" id="PF01243">
    <property type="entry name" value="PNPOx_N"/>
    <property type="match status" value="1"/>
</dbReference>
<proteinExistence type="inferred from homology"/>
<dbReference type="EMBL" id="AP014521">
    <property type="protein sequence ID" value="BAP58523.1"/>
    <property type="molecule type" value="Genomic_DNA"/>
</dbReference>
<comment type="subunit">
    <text evidence="6">Homodimer.</text>
</comment>
<evidence type="ECO:0000256" key="1">
    <source>
        <dbReference type="ARBA" id="ARBA00007301"/>
    </source>
</evidence>
<dbReference type="EC" id="1.4.3.5" evidence="6"/>
<dbReference type="PANTHER" id="PTHR10851:SF0">
    <property type="entry name" value="PYRIDOXINE-5'-PHOSPHATE OXIDASE"/>
    <property type="match status" value="1"/>
</dbReference>
<feature type="binding site" evidence="6 7">
    <location>
        <begin position="146"/>
        <end position="147"/>
    </location>
    <ligand>
        <name>FMN</name>
        <dbReference type="ChEBI" id="CHEBI:58210"/>
    </ligand>
</feature>
<evidence type="ECO:0000256" key="7">
    <source>
        <dbReference type="PIRSR" id="PIRSR000190-2"/>
    </source>
</evidence>
<dbReference type="HAMAP" id="MF_01629">
    <property type="entry name" value="PdxH"/>
    <property type="match status" value="1"/>
</dbReference>
<dbReference type="Pfam" id="PF10590">
    <property type="entry name" value="PNP_phzG_C"/>
    <property type="match status" value="1"/>
</dbReference>
<dbReference type="GO" id="GO:0008615">
    <property type="term" value="P:pyridoxine biosynthetic process"/>
    <property type="evidence" value="ECO:0007669"/>
    <property type="project" value="UniProtKB-UniRule"/>
</dbReference>
<comment type="catalytic activity">
    <reaction evidence="6">
        <text>pyridoxamine 5'-phosphate + O2 + H2O = pyridoxal 5'-phosphate + H2O2 + NH4(+)</text>
        <dbReference type="Rhea" id="RHEA:15817"/>
        <dbReference type="ChEBI" id="CHEBI:15377"/>
        <dbReference type="ChEBI" id="CHEBI:15379"/>
        <dbReference type="ChEBI" id="CHEBI:16240"/>
        <dbReference type="ChEBI" id="CHEBI:28938"/>
        <dbReference type="ChEBI" id="CHEBI:58451"/>
        <dbReference type="ChEBI" id="CHEBI:597326"/>
        <dbReference type="EC" id="1.4.3.5"/>
    </reaction>
</comment>
<dbReference type="AlphaFoldDB" id="A0A090AJA4"/>
<dbReference type="UniPathway" id="UPA01068">
    <property type="reaction ID" value="UER00304"/>
</dbReference>
<feature type="binding site" evidence="6 7">
    <location>
        <begin position="82"/>
        <end position="83"/>
    </location>
    <ligand>
        <name>FMN</name>
        <dbReference type="ChEBI" id="CHEBI:58210"/>
    </ligand>
</feature>
<comment type="cofactor">
    <cofactor evidence="6 7">
        <name>FMN</name>
        <dbReference type="ChEBI" id="CHEBI:58210"/>
    </cofactor>
    <text evidence="6 7">Binds 1 FMN per subunit.</text>
</comment>
<dbReference type="SUPFAM" id="SSF50475">
    <property type="entry name" value="FMN-binding split barrel"/>
    <property type="match status" value="1"/>
</dbReference>
<evidence type="ECO:0000256" key="4">
    <source>
        <dbReference type="ARBA" id="ARBA00023002"/>
    </source>
</evidence>
<dbReference type="NCBIfam" id="NF004231">
    <property type="entry name" value="PRK05679.1"/>
    <property type="match status" value="1"/>
</dbReference>
<feature type="binding site" evidence="6 7">
    <location>
        <position position="201"/>
    </location>
    <ligand>
        <name>FMN</name>
        <dbReference type="ChEBI" id="CHEBI:58210"/>
    </ligand>
</feature>
<dbReference type="Proteomes" id="UP000031627">
    <property type="component" value="Chromosome"/>
</dbReference>
<evidence type="ECO:0000259" key="9">
    <source>
        <dbReference type="Pfam" id="PF10590"/>
    </source>
</evidence>
<keyword evidence="5 6" id="KW-0664">Pyridoxine biosynthesis</keyword>
<evidence type="ECO:0000313" key="11">
    <source>
        <dbReference type="Proteomes" id="UP000031627"/>
    </source>
</evidence>
<feature type="binding site" evidence="6">
    <location>
        <begin position="197"/>
        <end position="199"/>
    </location>
    <ligand>
        <name>substrate</name>
    </ligand>
</feature>
<gene>
    <name evidence="6 10" type="primary">pdxH</name>
    <name evidence="10" type="ORF">TGUWTKB_2790</name>
</gene>
<evidence type="ECO:0000256" key="2">
    <source>
        <dbReference type="ARBA" id="ARBA00022630"/>
    </source>
</evidence>
<dbReference type="InterPro" id="IPR019576">
    <property type="entry name" value="Pyridoxamine_oxidase_dimer_C"/>
</dbReference>
<sequence length="218" mass="26733">MKKNKSYFRIDHLRQEYLRDTLNFKNLPKDPFFLFDSWIKEAYASKILEPNAMTLATVNKNGYPYQRIVLLKKYSINKLIFYTNFNSRKANHICNNDNVSLHFFWNKFERQVMFLGKIKKLSFKESSNYFYSRPYLNQISTWVSNQSNYISCRNILEKKFLQYQKKFKENEVPYPLFWGGFFVIYNIVEFWQGRSYRLHDRFIYKKKNKKWTINRLSP</sequence>
<feature type="binding site" evidence="6 7">
    <location>
        <position position="191"/>
    </location>
    <ligand>
        <name>FMN</name>
        <dbReference type="ChEBI" id="CHEBI:58210"/>
    </ligand>
</feature>
<feature type="binding site" evidence="6">
    <location>
        <position position="72"/>
    </location>
    <ligand>
        <name>substrate</name>
    </ligand>
</feature>
<protein>
    <recommendedName>
        <fullName evidence="6">Pyridoxine/pyridoxamine 5'-phosphate oxidase</fullName>
        <ecNumber evidence="6">1.4.3.5</ecNumber>
    </recommendedName>
    <alternativeName>
        <fullName evidence="6">PNP/PMP oxidase</fullName>
        <shortName evidence="6">PNPOx</shortName>
    </alternativeName>
    <alternativeName>
        <fullName evidence="6">Pyridoxal 5'-phosphate synthase</fullName>
    </alternativeName>
</protein>
<reference evidence="10 11" key="2">
    <citation type="journal article" date="2014" name="Curr. Biol.">
        <title>Symbiont-Supplemented Maternal Investment Underpinning Host's Ecological Adaptation.</title>
        <authorList>
            <person name="Kaiwa N."/>
            <person name="Hosokawa T."/>
            <person name="Nikoh N."/>
            <person name="Tanahashi M."/>
            <person name="Moriyama M."/>
            <person name="Meng X.Y."/>
            <person name="Maeda T."/>
            <person name="Yamaguchi K."/>
            <person name="Shigenobu S."/>
            <person name="Ito M."/>
            <person name="Fukatsu T."/>
        </authorList>
    </citation>
    <scope>NUCLEOTIDE SEQUENCE [LARGE SCALE GENOMIC DNA]</scope>
    <source>
        <strain evidence="10 11">UwTKB</strain>
    </source>
</reference>
<comment type="pathway">
    <text evidence="6">Cofactor metabolism; pyridoxal 5'-phosphate salvage; pyridoxal 5'-phosphate from pyridoxine 5'-phosphate: step 1/1.</text>
</comment>
<dbReference type="PANTHER" id="PTHR10851">
    <property type="entry name" value="PYRIDOXINE-5-PHOSPHATE OXIDASE"/>
    <property type="match status" value="1"/>
</dbReference>
<keyword evidence="2 6" id="KW-0285">Flavoprotein</keyword>
<dbReference type="OrthoDB" id="9780392at2"/>
<dbReference type="InterPro" id="IPR012349">
    <property type="entry name" value="Split_barrel_FMN-bd"/>
</dbReference>
<dbReference type="PROSITE" id="PS01064">
    <property type="entry name" value="PYRIDOX_OXIDASE"/>
    <property type="match status" value="1"/>
</dbReference>
<dbReference type="PIRSF" id="PIRSF000190">
    <property type="entry name" value="Pyd_amn-ph_oxd"/>
    <property type="match status" value="1"/>
</dbReference>
<accession>A0A090AJA4</accession>
<keyword evidence="4 6" id="KW-0560">Oxidoreductase</keyword>
<dbReference type="RefSeq" id="WP_041062812.1">
    <property type="nucleotide sequence ID" value="NZ_AP014521.1"/>
</dbReference>
<dbReference type="InterPro" id="IPR019740">
    <property type="entry name" value="Pyridox_Oxase_CS"/>
</dbReference>
<comment type="pathway">
    <text evidence="6">Cofactor metabolism; pyridoxal 5'-phosphate salvage; pyridoxal 5'-phosphate from pyridoxamine 5'-phosphate: step 1/1.</text>
</comment>
<keyword evidence="3 6" id="KW-0288">FMN</keyword>
<feature type="binding site" evidence="6 7">
    <location>
        <position position="89"/>
    </location>
    <ligand>
        <name>FMN</name>
        <dbReference type="ChEBI" id="CHEBI:58210"/>
    </ligand>
</feature>
<name>A0A090AJA4_9ENTR</name>
<feature type="binding site" evidence="6">
    <location>
        <position position="133"/>
    </location>
    <ligand>
        <name>substrate</name>
    </ligand>
</feature>
<comment type="catalytic activity">
    <reaction evidence="6">
        <text>pyridoxine 5'-phosphate + O2 = pyridoxal 5'-phosphate + H2O2</text>
        <dbReference type="Rhea" id="RHEA:15149"/>
        <dbReference type="ChEBI" id="CHEBI:15379"/>
        <dbReference type="ChEBI" id="CHEBI:16240"/>
        <dbReference type="ChEBI" id="CHEBI:58589"/>
        <dbReference type="ChEBI" id="CHEBI:597326"/>
        <dbReference type="EC" id="1.4.3.5"/>
    </reaction>
</comment>
<feature type="domain" description="Pyridoxine 5'-phosphate oxidase dimerisation C-terminal" evidence="9">
    <location>
        <begin position="178"/>
        <end position="218"/>
    </location>
</feature>
<organism evidence="10 11">
    <name type="scientific">Candidatus Tachikawaea gelatinosa</name>
    <dbReference type="NCBI Taxonomy" id="1410383"/>
    <lineage>
        <taxon>Bacteria</taxon>
        <taxon>Pseudomonadati</taxon>
        <taxon>Pseudomonadota</taxon>
        <taxon>Gammaproteobacteria</taxon>
        <taxon>Enterobacterales</taxon>
        <taxon>Enterobacteriaceae</taxon>
        <taxon>Candidatus Tachikawaea</taxon>
    </lineage>
</organism>
<reference evidence="11" key="1">
    <citation type="submission" date="2013-11" db="EMBL/GenBank/DDBJ databases">
        <title>Symbiont-containing voluminous jelly as an extraordinary maternal gift for overwintering insect nymphs.</title>
        <authorList>
            <person name="Kaiwa N."/>
            <person name="Hosokawa T."/>
            <person name="Nikoh N."/>
            <person name="Meng X.Y."/>
            <person name="Tanahashi M."/>
            <person name="Moriyama M."/>
            <person name="Maeda T."/>
            <person name="Yamaguchi K."/>
            <person name="Shigenobu S."/>
            <person name="Ito M."/>
            <person name="Fukatsu T."/>
        </authorList>
    </citation>
    <scope>NUCLEOTIDE SEQUENCE [LARGE SCALE GENOMIC DNA]</scope>
    <source>
        <strain evidence="11">UwTKB</strain>
    </source>
</reference>